<evidence type="ECO:0000313" key="2">
    <source>
        <dbReference type="Proteomes" id="UP000814128"/>
    </source>
</evidence>
<sequence length="231" mass="23500">MSLKTTIVGTVAFFPLTVHAVLNGYAFGSAFRLGSQLSRSTFNITSAATTFVPGAPPASQPSGGALYLWPGLQTTTGEFIYGSLEQVSPASCTSSADEWCLTAQYVGKKGLFSGEYVAVSGNQPVTLDWAVSSGTWTSSVSVAGDVVSTVSVAAGAVSAFGVANVCLGACAPTTVSQTYRNTTIVLATTTPSFGSTAVTYIGTTVSGLQTADGGLTWTIDEIVVPAGAYEN</sequence>
<reference evidence="1" key="1">
    <citation type="submission" date="2021-02" db="EMBL/GenBank/DDBJ databases">
        <authorList>
            <consortium name="DOE Joint Genome Institute"/>
            <person name="Ahrendt S."/>
            <person name="Looney B.P."/>
            <person name="Miyauchi S."/>
            <person name="Morin E."/>
            <person name="Drula E."/>
            <person name="Courty P.E."/>
            <person name="Chicoki N."/>
            <person name="Fauchery L."/>
            <person name="Kohler A."/>
            <person name="Kuo A."/>
            <person name="Labutti K."/>
            <person name="Pangilinan J."/>
            <person name="Lipzen A."/>
            <person name="Riley R."/>
            <person name="Andreopoulos W."/>
            <person name="He G."/>
            <person name="Johnson J."/>
            <person name="Barry K.W."/>
            <person name="Grigoriev I.V."/>
            <person name="Nagy L."/>
            <person name="Hibbett D."/>
            <person name="Henrissat B."/>
            <person name="Matheny P.B."/>
            <person name="Labbe J."/>
            <person name="Martin F."/>
        </authorList>
    </citation>
    <scope>NUCLEOTIDE SEQUENCE</scope>
    <source>
        <strain evidence="1">EC-137</strain>
    </source>
</reference>
<comment type="caution">
    <text evidence="1">The sequence shown here is derived from an EMBL/GenBank/DDBJ whole genome shotgun (WGS) entry which is preliminary data.</text>
</comment>
<dbReference type="Proteomes" id="UP000814128">
    <property type="component" value="Unassembled WGS sequence"/>
</dbReference>
<organism evidence="1 2">
    <name type="scientific">Vararia minispora EC-137</name>
    <dbReference type="NCBI Taxonomy" id="1314806"/>
    <lineage>
        <taxon>Eukaryota</taxon>
        <taxon>Fungi</taxon>
        <taxon>Dikarya</taxon>
        <taxon>Basidiomycota</taxon>
        <taxon>Agaricomycotina</taxon>
        <taxon>Agaricomycetes</taxon>
        <taxon>Russulales</taxon>
        <taxon>Lachnocladiaceae</taxon>
        <taxon>Vararia</taxon>
    </lineage>
</organism>
<keyword evidence="2" id="KW-1185">Reference proteome</keyword>
<accession>A0ACB8R0K3</accession>
<name>A0ACB8R0K3_9AGAM</name>
<proteinExistence type="predicted"/>
<protein>
    <submittedName>
        <fullName evidence="1">Uncharacterized protein</fullName>
    </submittedName>
</protein>
<dbReference type="EMBL" id="MU273466">
    <property type="protein sequence ID" value="KAI0037066.1"/>
    <property type="molecule type" value="Genomic_DNA"/>
</dbReference>
<reference evidence="1" key="2">
    <citation type="journal article" date="2022" name="New Phytol.">
        <title>Evolutionary transition to the ectomycorrhizal habit in the genomes of a hyperdiverse lineage of mushroom-forming fungi.</title>
        <authorList>
            <person name="Looney B."/>
            <person name="Miyauchi S."/>
            <person name="Morin E."/>
            <person name="Drula E."/>
            <person name="Courty P.E."/>
            <person name="Kohler A."/>
            <person name="Kuo A."/>
            <person name="LaButti K."/>
            <person name="Pangilinan J."/>
            <person name="Lipzen A."/>
            <person name="Riley R."/>
            <person name="Andreopoulos W."/>
            <person name="He G."/>
            <person name="Johnson J."/>
            <person name="Nolan M."/>
            <person name="Tritt A."/>
            <person name="Barry K.W."/>
            <person name="Grigoriev I.V."/>
            <person name="Nagy L.G."/>
            <person name="Hibbett D."/>
            <person name="Henrissat B."/>
            <person name="Matheny P.B."/>
            <person name="Labbe J."/>
            <person name="Martin F.M."/>
        </authorList>
    </citation>
    <scope>NUCLEOTIDE SEQUENCE</scope>
    <source>
        <strain evidence="1">EC-137</strain>
    </source>
</reference>
<evidence type="ECO:0000313" key="1">
    <source>
        <dbReference type="EMBL" id="KAI0037066.1"/>
    </source>
</evidence>
<gene>
    <name evidence="1" type="ORF">K488DRAFT_67215</name>
</gene>